<dbReference type="Proteomes" id="UP001497516">
    <property type="component" value="Chromosome 5"/>
</dbReference>
<evidence type="ECO:0000313" key="2">
    <source>
        <dbReference type="EMBL" id="CAL1387331.1"/>
    </source>
</evidence>
<proteinExistence type="predicted"/>
<gene>
    <name evidence="2" type="ORF">LTRI10_LOCUS28325</name>
</gene>
<feature type="compositionally biased region" description="Polar residues" evidence="1">
    <location>
        <begin position="101"/>
        <end position="113"/>
    </location>
</feature>
<dbReference type="AlphaFoldDB" id="A0AAV2EMX6"/>
<organism evidence="2 3">
    <name type="scientific">Linum trigynum</name>
    <dbReference type="NCBI Taxonomy" id="586398"/>
    <lineage>
        <taxon>Eukaryota</taxon>
        <taxon>Viridiplantae</taxon>
        <taxon>Streptophyta</taxon>
        <taxon>Embryophyta</taxon>
        <taxon>Tracheophyta</taxon>
        <taxon>Spermatophyta</taxon>
        <taxon>Magnoliopsida</taxon>
        <taxon>eudicotyledons</taxon>
        <taxon>Gunneridae</taxon>
        <taxon>Pentapetalae</taxon>
        <taxon>rosids</taxon>
        <taxon>fabids</taxon>
        <taxon>Malpighiales</taxon>
        <taxon>Linaceae</taxon>
        <taxon>Linum</taxon>
    </lineage>
</organism>
<feature type="region of interest" description="Disordered" evidence="1">
    <location>
        <begin position="100"/>
        <end position="147"/>
    </location>
</feature>
<dbReference type="EMBL" id="OZ034818">
    <property type="protein sequence ID" value="CAL1387331.1"/>
    <property type="molecule type" value="Genomic_DNA"/>
</dbReference>
<protein>
    <recommendedName>
        <fullName evidence="4">DUF5666 domain-containing protein</fullName>
    </recommendedName>
</protein>
<keyword evidence="3" id="KW-1185">Reference proteome</keyword>
<sequence length="147" mass="15305">MTGETAKQEWRKKVPVIGEIQTDNLDRGKEIQTEPAAVLEAVDGVAPAASVIDKGKAVLIEEPVGAIQNADANTPPPQGGLVDADGFTLVVNKKNKVWVGSGSTSQGPRNLSSKLAAGQANGKTVRVAVQPLPPSPPKGRGRGKKRK</sequence>
<reference evidence="2 3" key="1">
    <citation type="submission" date="2024-04" db="EMBL/GenBank/DDBJ databases">
        <authorList>
            <person name="Fracassetti M."/>
        </authorList>
    </citation>
    <scope>NUCLEOTIDE SEQUENCE [LARGE SCALE GENOMIC DNA]</scope>
</reference>
<evidence type="ECO:0000256" key="1">
    <source>
        <dbReference type="SAM" id="MobiDB-lite"/>
    </source>
</evidence>
<name>A0AAV2EMX6_9ROSI</name>
<evidence type="ECO:0000313" key="3">
    <source>
        <dbReference type="Proteomes" id="UP001497516"/>
    </source>
</evidence>
<evidence type="ECO:0008006" key="4">
    <source>
        <dbReference type="Google" id="ProtNLM"/>
    </source>
</evidence>
<accession>A0AAV2EMX6</accession>